<feature type="domain" description="Endonuclease/exonuclease/phosphatase" evidence="1">
    <location>
        <begin position="189"/>
        <end position="278"/>
    </location>
</feature>
<protein>
    <submittedName>
        <fullName evidence="2">Toll-interacting protein</fullName>
    </submittedName>
</protein>
<keyword evidence="3" id="KW-1185">Reference proteome</keyword>
<sequence length="311" mass="34886">MKRDFRALGRLVKGSGAQVVFSSIPPVAGIDEGINRKSQQMNSWLRDWCNQQDFGFFDHGLICRTPGMLATGLKRDGDETGFSKVEPGSSMSVLAGKSASKVLQSVVSVEVGDADPCGSKDMRSSDRLVTTEGSQLFRRDRQGRRGGGVALYVRDNFEFLEHNNVNDSVECVWVRIKEKARKADTIMGVCYRPPNQDVEADEIFYKQLAEVSRSLALVLVGDFNFPDVCWKYNTAEREQSQRFLECVEDNFLTQLVREPTRESTLLDLLLVNREGLVEDVKPESTQNKSHAQGGFDQMLCLNKILENKCTI</sequence>
<dbReference type="InterPro" id="IPR036691">
    <property type="entry name" value="Endo/exonu/phosph_ase_sf"/>
</dbReference>
<dbReference type="AlphaFoldDB" id="A0A2I0TKZ8"/>
<dbReference type="OrthoDB" id="9402088at2759"/>
<dbReference type="Gene3D" id="3.40.50.12700">
    <property type="match status" value="1"/>
</dbReference>
<dbReference type="SUPFAM" id="SSF52266">
    <property type="entry name" value="SGNH hydrolase"/>
    <property type="match status" value="1"/>
</dbReference>
<evidence type="ECO:0000313" key="2">
    <source>
        <dbReference type="EMBL" id="PKU34425.1"/>
    </source>
</evidence>
<reference evidence="3" key="2">
    <citation type="submission" date="2017-12" db="EMBL/GenBank/DDBJ databases">
        <title>Genome sequence of the Bar-tailed Godwit (Limosa lapponica baueri).</title>
        <authorList>
            <person name="Lima N.C.B."/>
            <person name="Parody-Merino A.M."/>
            <person name="Battley P.F."/>
            <person name="Fidler A.E."/>
            <person name="Prosdocimi F."/>
        </authorList>
    </citation>
    <scope>NUCLEOTIDE SEQUENCE [LARGE SCALE GENOMIC DNA]</scope>
</reference>
<dbReference type="EMBL" id="KZ509122">
    <property type="protein sequence ID" value="PKU34425.1"/>
    <property type="molecule type" value="Genomic_DNA"/>
</dbReference>
<dbReference type="GO" id="GO:0061343">
    <property type="term" value="P:cell adhesion involved in heart morphogenesis"/>
    <property type="evidence" value="ECO:0007669"/>
    <property type="project" value="TreeGrafter"/>
</dbReference>
<dbReference type="Gene3D" id="3.60.10.10">
    <property type="entry name" value="Endonuclease/exonuclease/phosphatase"/>
    <property type="match status" value="1"/>
</dbReference>
<dbReference type="GO" id="GO:0031012">
    <property type="term" value="C:extracellular matrix"/>
    <property type="evidence" value="ECO:0007669"/>
    <property type="project" value="TreeGrafter"/>
</dbReference>
<dbReference type="Pfam" id="PF14529">
    <property type="entry name" value="Exo_endo_phos_2"/>
    <property type="match status" value="1"/>
</dbReference>
<dbReference type="PANTHER" id="PTHR33395:SF22">
    <property type="entry name" value="REVERSE TRANSCRIPTASE DOMAIN-CONTAINING PROTEIN"/>
    <property type="match status" value="1"/>
</dbReference>
<accession>A0A2I0TKZ8</accession>
<proteinExistence type="predicted"/>
<reference evidence="3" key="1">
    <citation type="submission" date="2017-11" db="EMBL/GenBank/DDBJ databases">
        <authorList>
            <person name="Lima N.C."/>
            <person name="Parody-Merino A.M."/>
            <person name="Battley P.F."/>
            <person name="Fidler A.E."/>
            <person name="Prosdocimi F."/>
        </authorList>
    </citation>
    <scope>NUCLEOTIDE SEQUENCE [LARGE SCALE GENOMIC DNA]</scope>
</reference>
<dbReference type="GO" id="GO:0007508">
    <property type="term" value="P:larval heart development"/>
    <property type="evidence" value="ECO:0007669"/>
    <property type="project" value="TreeGrafter"/>
</dbReference>
<dbReference type="Proteomes" id="UP000233556">
    <property type="component" value="Unassembled WGS sequence"/>
</dbReference>
<dbReference type="SUPFAM" id="SSF56219">
    <property type="entry name" value="DNase I-like"/>
    <property type="match status" value="1"/>
</dbReference>
<dbReference type="InterPro" id="IPR005135">
    <property type="entry name" value="Endo/exonuclease/phosphatase"/>
</dbReference>
<dbReference type="GO" id="GO:0003824">
    <property type="term" value="F:catalytic activity"/>
    <property type="evidence" value="ECO:0007669"/>
    <property type="project" value="InterPro"/>
</dbReference>
<name>A0A2I0TKZ8_LIMLA</name>
<organism evidence="2 3">
    <name type="scientific">Limosa lapponica baueri</name>
    <dbReference type="NCBI Taxonomy" id="1758121"/>
    <lineage>
        <taxon>Eukaryota</taxon>
        <taxon>Metazoa</taxon>
        <taxon>Chordata</taxon>
        <taxon>Craniata</taxon>
        <taxon>Vertebrata</taxon>
        <taxon>Euteleostomi</taxon>
        <taxon>Archelosauria</taxon>
        <taxon>Archosauria</taxon>
        <taxon>Dinosauria</taxon>
        <taxon>Saurischia</taxon>
        <taxon>Theropoda</taxon>
        <taxon>Coelurosauria</taxon>
        <taxon>Aves</taxon>
        <taxon>Neognathae</taxon>
        <taxon>Neoaves</taxon>
        <taxon>Charadriiformes</taxon>
        <taxon>Scolopacidae</taxon>
        <taxon>Limosa</taxon>
    </lineage>
</organism>
<gene>
    <name evidence="2" type="ORF">llap_15273</name>
</gene>
<dbReference type="PANTHER" id="PTHR33395">
    <property type="entry name" value="TRANSCRIPTASE, PUTATIVE-RELATED-RELATED"/>
    <property type="match status" value="1"/>
</dbReference>
<evidence type="ECO:0000313" key="3">
    <source>
        <dbReference type="Proteomes" id="UP000233556"/>
    </source>
</evidence>
<evidence type="ECO:0000259" key="1">
    <source>
        <dbReference type="Pfam" id="PF14529"/>
    </source>
</evidence>